<dbReference type="GeneID" id="63700169"/>
<reference evidence="3" key="1">
    <citation type="journal article" date="2014" name="Nat. Commun.">
        <title>Genomic adaptations of the halophilic Dead Sea filamentous fungus Eurotium rubrum.</title>
        <authorList>
            <person name="Kis-Papo T."/>
            <person name="Weig A.R."/>
            <person name="Riley R."/>
            <person name="Persoh D."/>
            <person name="Salamov A."/>
            <person name="Sun H."/>
            <person name="Lipzen A."/>
            <person name="Wasser S.P."/>
            <person name="Rambold G."/>
            <person name="Grigoriev I.V."/>
            <person name="Nevo E."/>
        </authorList>
    </citation>
    <scope>NUCLEOTIDE SEQUENCE [LARGE SCALE GENOMIC DNA]</scope>
    <source>
        <strain evidence="3">CBS 135680</strain>
    </source>
</reference>
<feature type="region of interest" description="Disordered" evidence="1">
    <location>
        <begin position="46"/>
        <end position="75"/>
    </location>
</feature>
<evidence type="ECO:0000256" key="1">
    <source>
        <dbReference type="SAM" id="MobiDB-lite"/>
    </source>
</evidence>
<accession>A0A017S2L6</accession>
<feature type="compositionally biased region" description="Polar residues" evidence="1">
    <location>
        <begin position="66"/>
        <end position="75"/>
    </location>
</feature>
<dbReference type="AlphaFoldDB" id="A0A017S2L6"/>
<dbReference type="RefSeq" id="XP_040634726.1">
    <property type="nucleotide sequence ID" value="XM_040785045.1"/>
</dbReference>
<keyword evidence="3" id="KW-1185">Reference proteome</keyword>
<sequence>MGIIEKLQAKIELYRLEQRYARRKHRTSFHDVQYVDGEYVFNSSLNSPTSSVSKHSTGGHGKSSTWNTSNESRWR</sequence>
<organism evidence="2 3">
    <name type="scientific">Aspergillus ruber (strain CBS 135680)</name>
    <dbReference type="NCBI Taxonomy" id="1388766"/>
    <lineage>
        <taxon>Eukaryota</taxon>
        <taxon>Fungi</taxon>
        <taxon>Dikarya</taxon>
        <taxon>Ascomycota</taxon>
        <taxon>Pezizomycotina</taxon>
        <taxon>Eurotiomycetes</taxon>
        <taxon>Eurotiomycetidae</taxon>
        <taxon>Eurotiales</taxon>
        <taxon>Aspergillaceae</taxon>
        <taxon>Aspergillus</taxon>
        <taxon>Aspergillus subgen. Aspergillus</taxon>
    </lineage>
</organism>
<proteinExistence type="predicted"/>
<dbReference type="OrthoDB" id="5285218at2759"/>
<gene>
    <name evidence="2" type="ORF">EURHEDRAFT_465821</name>
</gene>
<dbReference type="HOGENOM" id="CLU_110315_2_0_1"/>
<dbReference type="Proteomes" id="UP000019804">
    <property type="component" value="Unassembled WGS sequence"/>
</dbReference>
<dbReference type="EMBL" id="KK088449">
    <property type="protein sequence ID" value="EYE91036.1"/>
    <property type="molecule type" value="Genomic_DNA"/>
</dbReference>
<protein>
    <submittedName>
        <fullName evidence="2">Uncharacterized protein</fullName>
    </submittedName>
</protein>
<name>A0A017S2L6_ASPRC</name>
<feature type="compositionally biased region" description="Low complexity" evidence="1">
    <location>
        <begin position="46"/>
        <end position="56"/>
    </location>
</feature>
<evidence type="ECO:0000313" key="2">
    <source>
        <dbReference type="EMBL" id="EYE91036.1"/>
    </source>
</evidence>
<evidence type="ECO:0000313" key="3">
    <source>
        <dbReference type="Proteomes" id="UP000019804"/>
    </source>
</evidence>